<dbReference type="SUPFAM" id="SSF109604">
    <property type="entry name" value="HD-domain/PDEase-like"/>
    <property type="match status" value="1"/>
</dbReference>
<evidence type="ECO:0000313" key="1">
    <source>
        <dbReference type="EMBL" id="KKN71240.1"/>
    </source>
</evidence>
<comment type="caution">
    <text evidence="1">The sequence shown here is derived from an EMBL/GenBank/DDBJ whole genome shotgun (WGS) entry which is preliminary data.</text>
</comment>
<protein>
    <recommendedName>
        <fullName evidence="2">Phosphohydrolase</fullName>
    </recommendedName>
</protein>
<organism evidence="1">
    <name type="scientific">marine sediment metagenome</name>
    <dbReference type="NCBI Taxonomy" id="412755"/>
    <lineage>
        <taxon>unclassified sequences</taxon>
        <taxon>metagenomes</taxon>
        <taxon>ecological metagenomes</taxon>
    </lineage>
</organism>
<sequence length="191" mass="21843">MNTKIVTYTGKSFDLLNPSPDMVCIEDIAHSLANMCRYTGHVRQFYSVAQHCVLTAMADLPGDSLKRLLHDAGEAYVGDIASPWKQLLQVDVPETVSVNQHYVPVHEWESKIQKIIGTALGIDLSYSAEVKIADDHMYFTEIRDLMPLSEEFRRWRGNLKPLNNRIECWNPSVAEKTFLFIYNKLKGERIV</sequence>
<gene>
    <name evidence="1" type="ORF">LCGC14_0422830</name>
</gene>
<name>A0A0F9SQD2_9ZZZZ</name>
<dbReference type="AlphaFoldDB" id="A0A0F9SQD2"/>
<dbReference type="EMBL" id="LAZR01000387">
    <property type="protein sequence ID" value="KKN71240.1"/>
    <property type="molecule type" value="Genomic_DNA"/>
</dbReference>
<accession>A0A0F9SQD2</accession>
<dbReference type="Gene3D" id="1.10.3210.10">
    <property type="entry name" value="Hypothetical protein af1432"/>
    <property type="match status" value="1"/>
</dbReference>
<proteinExistence type="predicted"/>
<reference evidence="1" key="1">
    <citation type="journal article" date="2015" name="Nature">
        <title>Complex archaea that bridge the gap between prokaryotes and eukaryotes.</title>
        <authorList>
            <person name="Spang A."/>
            <person name="Saw J.H."/>
            <person name="Jorgensen S.L."/>
            <person name="Zaremba-Niedzwiedzka K."/>
            <person name="Martijn J."/>
            <person name="Lind A.E."/>
            <person name="van Eijk R."/>
            <person name="Schleper C."/>
            <person name="Guy L."/>
            <person name="Ettema T.J."/>
        </authorList>
    </citation>
    <scope>NUCLEOTIDE SEQUENCE</scope>
</reference>
<evidence type="ECO:0008006" key="2">
    <source>
        <dbReference type="Google" id="ProtNLM"/>
    </source>
</evidence>